<dbReference type="PIRSF" id="PIRSF003095">
    <property type="entry name" value="Trigger_factor"/>
    <property type="match status" value="1"/>
</dbReference>
<dbReference type="InterPro" id="IPR046357">
    <property type="entry name" value="PPIase_dom_sf"/>
</dbReference>
<dbReference type="Gene3D" id="1.10.3120.10">
    <property type="entry name" value="Trigger factor, C-terminal domain"/>
    <property type="match status" value="1"/>
</dbReference>
<keyword evidence="13" id="KW-1185">Reference proteome</keyword>
<evidence type="ECO:0000256" key="5">
    <source>
        <dbReference type="ARBA" id="ARBA00023110"/>
    </source>
</evidence>
<evidence type="ECO:0000256" key="3">
    <source>
        <dbReference type="ARBA" id="ARBA00013194"/>
    </source>
</evidence>
<comment type="similarity">
    <text evidence="2 9">Belongs to the FKBP-type PPIase family. Tig subfamily.</text>
</comment>
<keyword evidence="5 9" id="KW-0697">Rotamase</keyword>
<organism evidence="12 13">
    <name type="scientific">Chloracidobacterium sp. N</name>
    <dbReference type="NCBI Taxonomy" id="2821540"/>
    <lineage>
        <taxon>Bacteria</taxon>
        <taxon>Pseudomonadati</taxon>
        <taxon>Acidobacteriota</taxon>
        <taxon>Terriglobia</taxon>
        <taxon>Terriglobales</taxon>
        <taxon>Acidobacteriaceae</taxon>
        <taxon>Chloracidobacterium</taxon>
        <taxon>Chloracidobacterium aggregatum</taxon>
    </lineage>
</organism>
<dbReference type="Gene3D" id="3.30.70.1050">
    <property type="entry name" value="Trigger factor ribosome-binding domain"/>
    <property type="match status" value="1"/>
</dbReference>
<dbReference type="InterPro" id="IPR036611">
    <property type="entry name" value="Trigger_fac_ribosome-bd_sf"/>
</dbReference>
<dbReference type="Proteomes" id="UP000677668">
    <property type="component" value="Chromosome 1"/>
</dbReference>
<dbReference type="Pfam" id="PF05697">
    <property type="entry name" value="Trigger_N"/>
    <property type="match status" value="1"/>
</dbReference>
<dbReference type="GO" id="GO:0003755">
    <property type="term" value="F:peptidyl-prolyl cis-trans isomerase activity"/>
    <property type="evidence" value="ECO:0007669"/>
    <property type="project" value="UniProtKB-EC"/>
</dbReference>
<evidence type="ECO:0000259" key="10">
    <source>
        <dbReference type="Pfam" id="PF05697"/>
    </source>
</evidence>
<dbReference type="SUPFAM" id="SSF102735">
    <property type="entry name" value="Trigger factor ribosome-binding domain"/>
    <property type="match status" value="1"/>
</dbReference>
<dbReference type="InterPro" id="IPR027304">
    <property type="entry name" value="Trigger_fact/SurA_dom_sf"/>
</dbReference>
<evidence type="ECO:0000256" key="9">
    <source>
        <dbReference type="HAMAP-Rule" id="MF_00303"/>
    </source>
</evidence>
<dbReference type="InterPro" id="IPR037041">
    <property type="entry name" value="Trigger_fac_C_sf"/>
</dbReference>
<dbReference type="HAMAP" id="MF_00303">
    <property type="entry name" value="Trigger_factor_Tig"/>
    <property type="match status" value="1"/>
</dbReference>
<dbReference type="Pfam" id="PF05698">
    <property type="entry name" value="Trigger_C"/>
    <property type="match status" value="1"/>
</dbReference>
<accession>A0ABX8B1E0</accession>
<dbReference type="EC" id="5.2.1.8" evidence="3 9"/>
<sequence>MKFEVNHLSSVRKELTIELPAERVTRSFNRFSNEFARQARIPGFRPGKAPVSLVRQRFQADIHERVLAQLGSEAIQEAIRASQLQVLGEPTIQDIRLTDQLPFVLKIAVDVFPEFTVGPLEGLEGTKQVVPVTEADVERVLEQLRDSLATVTPVEDGRPSQPGDLVTVALAGYILEDGASSPPEGRAPDITLRRETLEVGGKTTRREFDEALRGKTVGEQVVVEIQYPPAAPGSTAEAAPAAEGVGDLAGRRVQFHLTVERLVQKTRPPLDDALARQVAGMDLAALRTRIQSDLEADVERRALDALDTQLLDQLVARTGVEAPESLVTQQVNRRLGEFVERLQQQGIDPRKVNYDFQKMGEALRPGAETEVKRAIVLEQVAREADVQVTEAEVAEYLSEMAAQMGVAPEALRARLTREDQLDNVRATLRNRKALVIVRSAARVETQTVLPADAPAPEETVSFLSENQ</sequence>
<dbReference type="SUPFAM" id="SSF54534">
    <property type="entry name" value="FKBP-like"/>
    <property type="match status" value="1"/>
</dbReference>
<keyword evidence="9" id="KW-0131">Cell cycle</keyword>
<evidence type="ECO:0000259" key="11">
    <source>
        <dbReference type="Pfam" id="PF05698"/>
    </source>
</evidence>
<keyword evidence="7 9" id="KW-0413">Isomerase</keyword>
<keyword evidence="9" id="KW-0963">Cytoplasm</keyword>
<evidence type="ECO:0000256" key="2">
    <source>
        <dbReference type="ARBA" id="ARBA00005464"/>
    </source>
</evidence>
<feature type="domain" description="Trigger factor ribosome-binding bacterial" evidence="10">
    <location>
        <begin position="1"/>
        <end position="144"/>
    </location>
</feature>
<dbReference type="PANTHER" id="PTHR30560">
    <property type="entry name" value="TRIGGER FACTOR CHAPERONE AND PEPTIDYL-PROLYL CIS/TRANS ISOMERASE"/>
    <property type="match status" value="1"/>
</dbReference>
<comment type="catalytic activity">
    <reaction evidence="1 9">
        <text>[protein]-peptidylproline (omega=180) = [protein]-peptidylproline (omega=0)</text>
        <dbReference type="Rhea" id="RHEA:16237"/>
        <dbReference type="Rhea" id="RHEA-COMP:10747"/>
        <dbReference type="Rhea" id="RHEA-COMP:10748"/>
        <dbReference type="ChEBI" id="CHEBI:83833"/>
        <dbReference type="ChEBI" id="CHEBI:83834"/>
        <dbReference type="EC" id="5.2.1.8"/>
    </reaction>
</comment>
<dbReference type="SUPFAM" id="SSF109998">
    <property type="entry name" value="Triger factor/SurA peptide-binding domain-like"/>
    <property type="match status" value="1"/>
</dbReference>
<dbReference type="PANTHER" id="PTHR30560:SF3">
    <property type="entry name" value="TRIGGER FACTOR-LIKE PROTEIN TIG, CHLOROPLASTIC"/>
    <property type="match status" value="1"/>
</dbReference>
<name>A0ABX8B1E0_9BACT</name>
<evidence type="ECO:0000256" key="6">
    <source>
        <dbReference type="ARBA" id="ARBA00023186"/>
    </source>
</evidence>
<proteinExistence type="inferred from homology"/>
<evidence type="ECO:0000256" key="7">
    <source>
        <dbReference type="ARBA" id="ARBA00023235"/>
    </source>
</evidence>
<evidence type="ECO:0000313" key="12">
    <source>
        <dbReference type="EMBL" id="QUV93907.1"/>
    </source>
</evidence>
<comment type="domain">
    <text evidence="9">Consists of 3 domains; the N-terminus binds the ribosome, the middle domain has PPIase activity, while the C-terminus has intrinsic chaperone activity on its own.</text>
</comment>
<gene>
    <name evidence="9 12" type="primary">tig</name>
    <name evidence="12" type="ORF">J8C05_00100</name>
</gene>
<evidence type="ECO:0000256" key="4">
    <source>
        <dbReference type="ARBA" id="ARBA00016902"/>
    </source>
</evidence>
<protein>
    <recommendedName>
        <fullName evidence="4 9">Trigger factor</fullName>
        <shortName evidence="9">TF</shortName>
        <ecNumber evidence="3 9">5.2.1.8</ecNumber>
    </recommendedName>
    <alternativeName>
        <fullName evidence="8 9">PPIase</fullName>
    </alternativeName>
</protein>
<keyword evidence="6 9" id="KW-0143">Chaperone</keyword>
<evidence type="ECO:0000256" key="8">
    <source>
        <dbReference type="ARBA" id="ARBA00029986"/>
    </source>
</evidence>
<dbReference type="InterPro" id="IPR008881">
    <property type="entry name" value="Trigger_fac_ribosome-bd_bac"/>
</dbReference>
<dbReference type="EMBL" id="CP072642">
    <property type="protein sequence ID" value="QUV93907.1"/>
    <property type="molecule type" value="Genomic_DNA"/>
</dbReference>
<keyword evidence="9" id="KW-0132">Cell division</keyword>
<comment type="subcellular location">
    <subcellularLocation>
        <location evidence="9">Cytoplasm</location>
    </subcellularLocation>
    <text evidence="9">About half TF is bound to the ribosome near the polypeptide exit tunnel while the other half is free in the cytoplasm.</text>
</comment>
<reference evidence="12 13" key="1">
    <citation type="submission" date="2021-03" db="EMBL/GenBank/DDBJ databases">
        <title>Genomic and phenotypic characterization of Chloracidobacterium isolates provides evidence for multiple species.</title>
        <authorList>
            <person name="Saini M.K."/>
            <person name="Costas A.M.G."/>
            <person name="Tank M."/>
            <person name="Bryant D.A."/>
        </authorList>
    </citation>
    <scope>NUCLEOTIDE SEQUENCE [LARGE SCALE GENOMIC DNA]</scope>
    <source>
        <strain evidence="12 13">N</strain>
    </source>
</reference>
<dbReference type="RefSeq" id="WP_211422241.1">
    <property type="nucleotide sequence ID" value="NZ_CP072642.1"/>
</dbReference>
<dbReference type="InterPro" id="IPR008880">
    <property type="entry name" value="Trigger_fac_C"/>
</dbReference>
<feature type="domain" description="Trigger factor C-terminal" evidence="11">
    <location>
        <begin position="283"/>
        <end position="434"/>
    </location>
</feature>
<comment type="function">
    <text evidence="9">Involved in protein export. Acts as a chaperone by maintaining the newly synthesized protein in an open conformation. Functions as a peptidyl-prolyl cis-trans isomerase.</text>
</comment>
<dbReference type="Gene3D" id="3.10.50.40">
    <property type="match status" value="1"/>
</dbReference>
<dbReference type="NCBIfam" id="TIGR00115">
    <property type="entry name" value="tig"/>
    <property type="match status" value="1"/>
</dbReference>
<dbReference type="InterPro" id="IPR005215">
    <property type="entry name" value="Trig_fac"/>
</dbReference>
<evidence type="ECO:0000313" key="13">
    <source>
        <dbReference type="Proteomes" id="UP000677668"/>
    </source>
</evidence>
<evidence type="ECO:0000256" key="1">
    <source>
        <dbReference type="ARBA" id="ARBA00000971"/>
    </source>
</evidence>